<evidence type="ECO:0000313" key="1">
    <source>
        <dbReference type="EMBL" id="RVW45041.1"/>
    </source>
</evidence>
<accession>A0A438EB60</accession>
<evidence type="ECO:0000313" key="2">
    <source>
        <dbReference type="Proteomes" id="UP000288805"/>
    </source>
</evidence>
<protein>
    <submittedName>
        <fullName evidence="1">Copia protein</fullName>
    </submittedName>
</protein>
<comment type="caution">
    <text evidence="1">The sequence shown here is derived from an EMBL/GenBank/DDBJ whole genome shotgun (WGS) entry which is preliminary data.</text>
</comment>
<dbReference type="Proteomes" id="UP000288805">
    <property type="component" value="Unassembled WGS sequence"/>
</dbReference>
<dbReference type="AlphaFoldDB" id="A0A438EB60"/>
<proteinExistence type="predicted"/>
<name>A0A438EB60_VITVI</name>
<gene>
    <name evidence="1" type="primary">GIP_363</name>
    <name evidence="1" type="ORF">CK203_067510</name>
</gene>
<reference evidence="1 2" key="1">
    <citation type="journal article" date="2018" name="PLoS Genet.">
        <title>Population sequencing reveals clonal diversity and ancestral inbreeding in the grapevine cultivar Chardonnay.</title>
        <authorList>
            <person name="Roach M.J."/>
            <person name="Johnson D.L."/>
            <person name="Bohlmann J."/>
            <person name="van Vuuren H.J."/>
            <person name="Jones S.J."/>
            <person name="Pretorius I.S."/>
            <person name="Schmidt S.A."/>
            <person name="Borneman A.R."/>
        </authorList>
    </citation>
    <scope>NUCLEOTIDE SEQUENCE [LARGE SCALE GENOMIC DNA]</scope>
    <source>
        <strain evidence="2">cv. Chardonnay</strain>
        <tissue evidence="1">Leaf</tissue>
    </source>
</reference>
<dbReference type="CDD" id="cd09272">
    <property type="entry name" value="RNase_HI_RT_Ty1"/>
    <property type="match status" value="1"/>
</dbReference>
<dbReference type="PANTHER" id="PTHR11439">
    <property type="entry name" value="GAG-POL-RELATED RETROTRANSPOSON"/>
    <property type="match status" value="1"/>
</dbReference>
<sequence length="107" mass="12199">MILGICELMWLKGLLREPQINLEEPMRLYCDNKAAISVAHNLVQHDKTKYVEIDGHFIKEKVNSGLIYTPFVASKLQLVDVFTKGVQNLTFNSMVSKLGMEDIFEPT</sequence>
<organism evidence="1 2">
    <name type="scientific">Vitis vinifera</name>
    <name type="common">Grape</name>
    <dbReference type="NCBI Taxonomy" id="29760"/>
    <lineage>
        <taxon>Eukaryota</taxon>
        <taxon>Viridiplantae</taxon>
        <taxon>Streptophyta</taxon>
        <taxon>Embryophyta</taxon>
        <taxon>Tracheophyta</taxon>
        <taxon>Spermatophyta</taxon>
        <taxon>Magnoliopsida</taxon>
        <taxon>eudicotyledons</taxon>
        <taxon>Gunneridae</taxon>
        <taxon>Pentapetalae</taxon>
        <taxon>rosids</taxon>
        <taxon>Vitales</taxon>
        <taxon>Vitaceae</taxon>
        <taxon>Viteae</taxon>
        <taxon>Vitis</taxon>
    </lineage>
</organism>
<dbReference type="PANTHER" id="PTHR11439:SF440">
    <property type="entry name" value="INTEGRASE CATALYTIC DOMAIN-CONTAINING PROTEIN"/>
    <property type="match status" value="1"/>
</dbReference>
<dbReference type="EMBL" id="QGNW01001336">
    <property type="protein sequence ID" value="RVW45041.1"/>
    <property type="molecule type" value="Genomic_DNA"/>
</dbReference>